<reference evidence="1 2" key="2">
    <citation type="journal article" date="2022" name="Mol. Ecol. Resour.">
        <title>The genomes of chicory, endive, great burdock and yacon provide insights into Asteraceae paleo-polyploidization history and plant inulin production.</title>
        <authorList>
            <person name="Fan W."/>
            <person name="Wang S."/>
            <person name="Wang H."/>
            <person name="Wang A."/>
            <person name="Jiang F."/>
            <person name="Liu H."/>
            <person name="Zhao H."/>
            <person name="Xu D."/>
            <person name="Zhang Y."/>
        </authorList>
    </citation>
    <scope>NUCLEOTIDE SEQUENCE [LARGE SCALE GENOMIC DNA]</scope>
    <source>
        <strain evidence="2">cv. Yunnan</strain>
        <tissue evidence="1">Leaves</tissue>
    </source>
</reference>
<name>A0ACB9IKL4_9ASTR</name>
<reference evidence="2" key="1">
    <citation type="journal article" date="2022" name="Mol. Ecol. Resour.">
        <title>The genomes of chicory, endive, great burdock and yacon provide insights into Asteraceae palaeo-polyploidization history and plant inulin production.</title>
        <authorList>
            <person name="Fan W."/>
            <person name="Wang S."/>
            <person name="Wang H."/>
            <person name="Wang A."/>
            <person name="Jiang F."/>
            <person name="Liu H."/>
            <person name="Zhao H."/>
            <person name="Xu D."/>
            <person name="Zhang Y."/>
        </authorList>
    </citation>
    <scope>NUCLEOTIDE SEQUENCE [LARGE SCALE GENOMIC DNA]</scope>
    <source>
        <strain evidence="2">cv. Yunnan</strain>
    </source>
</reference>
<keyword evidence="2" id="KW-1185">Reference proteome</keyword>
<gene>
    <name evidence="1" type="ORF">L1987_23972</name>
</gene>
<proteinExistence type="predicted"/>
<comment type="caution">
    <text evidence="1">The sequence shown here is derived from an EMBL/GenBank/DDBJ whole genome shotgun (WGS) entry which is preliminary data.</text>
</comment>
<dbReference type="EMBL" id="CM042025">
    <property type="protein sequence ID" value="KAI3808031.1"/>
    <property type="molecule type" value="Genomic_DNA"/>
</dbReference>
<sequence>MGLGYRGVQRFMSRLLKCAAISWGFCMIMLDIVYKLHATFSISHLEKNVLNPRELFLGGHGLSVVPPQLWEISDITKVDLSRNSIEDLPIQLSSCASLETLILSRNKIKEWPSAILESLKIPSDGFHDASVDGYTKTHDYARHCSSSILIFETEPKLTGQL</sequence>
<accession>A0ACB9IKL4</accession>
<dbReference type="Proteomes" id="UP001056120">
    <property type="component" value="Linkage Group LG08"/>
</dbReference>
<protein>
    <submittedName>
        <fullName evidence="1">Uncharacterized protein</fullName>
    </submittedName>
</protein>
<organism evidence="1 2">
    <name type="scientific">Smallanthus sonchifolius</name>
    <dbReference type="NCBI Taxonomy" id="185202"/>
    <lineage>
        <taxon>Eukaryota</taxon>
        <taxon>Viridiplantae</taxon>
        <taxon>Streptophyta</taxon>
        <taxon>Embryophyta</taxon>
        <taxon>Tracheophyta</taxon>
        <taxon>Spermatophyta</taxon>
        <taxon>Magnoliopsida</taxon>
        <taxon>eudicotyledons</taxon>
        <taxon>Gunneridae</taxon>
        <taxon>Pentapetalae</taxon>
        <taxon>asterids</taxon>
        <taxon>campanulids</taxon>
        <taxon>Asterales</taxon>
        <taxon>Asteraceae</taxon>
        <taxon>Asteroideae</taxon>
        <taxon>Heliantheae alliance</taxon>
        <taxon>Millerieae</taxon>
        <taxon>Smallanthus</taxon>
    </lineage>
</organism>
<evidence type="ECO:0000313" key="1">
    <source>
        <dbReference type="EMBL" id="KAI3808031.1"/>
    </source>
</evidence>
<evidence type="ECO:0000313" key="2">
    <source>
        <dbReference type="Proteomes" id="UP001056120"/>
    </source>
</evidence>